<dbReference type="InterPro" id="IPR002781">
    <property type="entry name" value="TM_pro_TauE-like"/>
</dbReference>
<dbReference type="RefSeq" id="WP_154417207.1">
    <property type="nucleotide sequence ID" value="NZ_VUNS01000004.1"/>
</dbReference>
<comment type="similarity">
    <text evidence="5">Belongs to the 4-toluene sulfonate uptake permease (TSUP) (TC 2.A.102) family.</text>
</comment>
<keyword evidence="7" id="KW-1185">Reference proteome</keyword>
<keyword evidence="2 5" id="KW-0812">Transmembrane</keyword>
<keyword evidence="3 5" id="KW-1133">Transmembrane helix</keyword>
<name>A0A844FYV8_9BACT</name>
<evidence type="ECO:0000313" key="7">
    <source>
        <dbReference type="Proteomes" id="UP000435649"/>
    </source>
</evidence>
<comment type="subcellular location">
    <subcellularLocation>
        <location evidence="5">Cell membrane</location>
        <topology evidence="5">Multi-pass membrane protein</topology>
    </subcellularLocation>
    <subcellularLocation>
        <location evidence="1">Membrane</location>
        <topology evidence="1">Multi-pass membrane protein</topology>
    </subcellularLocation>
</comment>
<sequence length="314" mass="33408">MNQLLWIAGPLIGLVGMMSGGFWGVGCGWIVVPAMLILGFEPFDAVGISLLQMVPATIPTVVRQFPEIGWKKDQPGRLVVIPLAAGAIGASFFGKLLNEELFRFFGSPDVLQWMLAGFILLIGVQTACSTTRVYADEFGAFPPKKRFGVFGTGVATGVLSSMLGLGGGILMRPLLTSVFRVPEHYTSRIVRLMVTLTTLSGGLTYLFHADAVAWQVLWGAMLVAAGGFVGFPLGVRMHRIAFDTGYAQYIHKSFSIVAGTMFVSTLLNVTGCREASRIAMIAIAAGMTAGLVVFTLYAAGHPKKGGSPQPLTDA</sequence>
<evidence type="ECO:0000256" key="5">
    <source>
        <dbReference type="RuleBase" id="RU363041"/>
    </source>
</evidence>
<feature type="transmembrane region" description="Helical" evidence="5">
    <location>
        <begin position="278"/>
        <end position="299"/>
    </location>
</feature>
<feature type="transmembrane region" description="Helical" evidence="5">
    <location>
        <begin position="113"/>
        <end position="135"/>
    </location>
</feature>
<gene>
    <name evidence="6" type="ORF">FYJ85_05285</name>
</gene>
<proteinExistence type="inferred from homology"/>
<dbReference type="GO" id="GO:0005886">
    <property type="term" value="C:plasma membrane"/>
    <property type="evidence" value="ECO:0007669"/>
    <property type="project" value="UniProtKB-SubCell"/>
</dbReference>
<evidence type="ECO:0000256" key="4">
    <source>
        <dbReference type="ARBA" id="ARBA00023136"/>
    </source>
</evidence>
<reference evidence="6 7" key="1">
    <citation type="submission" date="2019-08" db="EMBL/GenBank/DDBJ databases">
        <title>In-depth cultivation of the pig gut microbiome towards novel bacterial diversity and tailored functional studies.</title>
        <authorList>
            <person name="Wylensek D."/>
            <person name="Hitch T.C.A."/>
            <person name="Clavel T."/>
        </authorList>
    </citation>
    <scope>NUCLEOTIDE SEQUENCE [LARGE SCALE GENOMIC DNA]</scope>
    <source>
        <strain evidence="6 7">BBE-744-WT-12</strain>
    </source>
</reference>
<dbReference type="EMBL" id="VUNS01000004">
    <property type="protein sequence ID" value="MST96457.1"/>
    <property type="molecule type" value="Genomic_DNA"/>
</dbReference>
<dbReference type="PANTHER" id="PTHR43483">
    <property type="entry name" value="MEMBRANE TRANSPORTER PROTEIN HI_0806-RELATED"/>
    <property type="match status" value="1"/>
</dbReference>
<evidence type="ECO:0000256" key="1">
    <source>
        <dbReference type="ARBA" id="ARBA00004141"/>
    </source>
</evidence>
<dbReference type="PANTHER" id="PTHR43483:SF3">
    <property type="entry name" value="MEMBRANE TRANSPORTER PROTEIN HI_0806-RELATED"/>
    <property type="match status" value="1"/>
</dbReference>
<keyword evidence="5" id="KW-1003">Cell membrane</keyword>
<comment type="caution">
    <text evidence="6">The sequence shown here is derived from an EMBL/GenBank/DDBJ whole genome shotgun (WGS) entry which is preliminary data.</text>
</comment>
<dbReference type="AlphaFoldDB" id="A0A844FYV8"/>
<organism evidence="6 7">
    <name type="scientific">Victivallis lenta</name>
    <dbReference type="NCBI Taxonomy" id="2606640"/>
    <lineage>
        <taxon>Bacteria</taxon>
        <taxon>Pseudomonadati</taxon>
        <taxon>Lentisphaerota</taxon>
        <taxon>Lentisphaeria</taxon>
        <taxon>Victivallales</taxon>
        <taxon>Victivallaceae</taxon>
        <taxon>Victivallis</taxon>
    </lineage>
</organism>
<accession>A0A844FYV8</accession>
<keyword evidence="4 5" id="KW-0472">Membrane</keyword>
<evidence type="ECO:0000256" key="2">
    <source>
        <dbReference type="ARBA" id="ARBA00022692"/>
    </source>
</evidence>
<feature type="transmembrane region" description="Helical" evidence="5">
    <location>
        <begin position="147"/>
        <end position="169"/>
    </location>
</feature>
<feature type="transmembrane region" description="Helical" evidence="5">
    <location>
        <begin position="75"/>
        <end position="93"/>
    </location>
</feature>
<dbReference type="Proteomes" id="UP000435649">
    <property type="component" value="Unassembled WGS sequence"/>
</dbReference>
<evidence type="ECO:0000256" key="3">
    <source>
        <dbReference type="ARBA" id="ARBA00022989"/>
    </source>
</evidence>
<dbReference type="Pfam" id="PF01925">
    <property type="entry name" value="TauE"/>
    <property type="match status" value="1"/>
</dbReference>
<feature type="transmembrane region" description="Helical" evidence="5">
    <location>
        <begin position="253"/>
        <end position="271"/>
    </location>
</feature>
<evidence type="ECO:0000313" key="6">
    <source>
        <dbReference type="EMBL" id="MST96457.1"/>
    </source>
</evidence>
<protein>
    <recommendedName>
        <fullName evidence="5">Probable membrane transporter protein</fullName>
    </recommendedName>
</protein>
<feature type="transmembrane region" description="Helical" evidence="5">
    <location>
        <begin position="189"/>
        <end position="207"/>
    </location>
</feature>
<feature type="transmembrane region" description="Helical" evidence="5">
    <location>
        <begin position="214"/>
        <end position="233"/>
    </location>
</feature>